<dbReference type="InterPro" id="IPR043917">
    <property type="entry name" value="DUF5753"/>
</dbReference>
<feature type="compositionally biased region" description="Acidic residues" evidence="1">
    <location>
        <begin position="16"/>
        <end position="25"/>
    </location>
</feature>
<organism evidence="3 4">
    <name type="scientific">Streptomyces albus (strain ATCC 21838 / DSM 41398 / FERM P-419 / JCM 4703 / NBRC 107858)</name>
    <dbReference type="NCBI Taxonomy" id="1081613"/>
    <lineage>
        <taxon>Bacteria</taxon>
        <taxon>Bacillati</taxon>
        <taxon>Actinomycetota</taxon>
        <taxon>Actinomycetes</taxon>
        <taxon>Kitasatosporales</taxon>
        <taxon>Streptomycetaceae</taxon>
        <taxon>Streptomyces</taxon>
    </lineage>
</organism>
<evidence type="ECO:0000313" key="3">
    <source>
        <dbReference type="EMBL" id="AJE82231.1"/>
    </source>
</evidence>
<proteinExistence type="predicted"/>
<dbReference type="Pfam" id="PF13560">
    <property type="entry name" value="HTH_31"/>
    <property type="match status" value="1"/>
</dbReference>
<dbReference type="SMART" id="SM00530">
    <property type="entry name" value="HTH_XRE"/>
    <property type="match status" value="1"/>
</dbReference>
<feature type="domain" description="HTH cro/C1-type" evidence="2">
    <location>
        <begin position="42"/>
        <end position="82"/>
    </location>
</feature>
<evidence type="ECO:0000256" key="1">
    <source>
        <dbReference type="SAM" id="MobiDB-lite"/>
    </source>
</evidence>
<dbReference type="GO" id="GO:0003677">
    <property type="term" value="F:DNA binding"/>
    <property type="evidence" value="ECO:0007669"/>
    <property type="project" value="InterPro"/>
</dbReference>
<protein>
    <submittedName>
        <fullName evidence="3">Helix-turn-helix domain protein</fullName>
    </submittedName>
</protein>
<dbReference type="SUPFAM" id="SSF47413">
    <property type="entry name" value="lambda repressor-like DNA-binding domains"/>
    <property type="match status" value="1"/>
</dbReference>
<accession>A0A0B5EU33</accession>
<evidence type="ECO:0000259" key="2">
    <source>
        <dbReference type="PROSITE" id="PS50943"/>
    </source>
</evidence>
<gene>
    <name evidence="3" type="ORF">SLNWT_1855</name>
</gene>
<feature type="region of interest" description="Disordered" evidence="1">
    <location>
        <begin position="1"/>
        <end position="25"/>
    </location>
</feature>
<dbReference type="KEGG" id="sals:SLNWT_1855"/>
<dbReference type="InterPro" id="IPR001387">
    <property type="entry name" value="Cro/C1-type_HTH"/>
</dbReference>
<evidence type="ECO:0000313" key="4">
    <source>
        <dbReference type="Proteomes" id="UP000031523"/>
    </source>
</evidence>
<sequence length="292" mass="33244">MMDENEVEGNGQEPDVQQEDSEWEVDQNDEFRVAVAMVGRLIKAFRESAGMRVAEFAAAVGYGPNQIYKIESGSRIPRSEFLTEADVVLRADDKIAMWVEDMEEARYPKKVQNLSKLEGRAVELGAYEVHNLHGLLQTPEYAQALYEMRRPAYSQRQIEQLLAERMARKSIFEKSSPPTLTFVQEEVTLRRPVGGKEVLHRQLRYLLEVAQLRHVDIQVMPTECDDHAGLSGHLQFLKFQNGTALGYDEGSRRMVSDPAALRVLDLRYGMIRAQALTPRKSMAFIEKLLGET</sequence>
<dbReference type="EMBL" id="CP010519">
    <property type="protein sequence ID" value="AJE82231.1"/>
    <property type="molecule type" value="Genomic_DNA"/>
</dbReference>
<dbReference type="Gene3D" id="1.10.260.40">
    <property type="entry name" value="lambda repressor-like DNA-binding domains"/>
    <property type="match status" value="1"/>
</dbReference>
<dbReference type="InterPro" id="IPR010982">
    <property type="entry name" value="Lambda_DNA-bd_dom_sf"/>
</dbReference>
<reference evidence="3 4" key="1">
    <citation type="submission" date="2015-01" db="EMBL/GenBank/DDBJ databases">
        <title>Enhanced salinomycin production by adjusting the supply of polyketide extender units in Streptomyce albus DSM 41398.</title>
        <authorList>
            <person name="Lu C."/>
        </authorList>
    </citation>
    <scope>NUCLEOTIDE SEQUENCE [LARGE SCALE GENOMIC DNA]</scope>
    <source>
        <strain evidence="4">ATCC 21838 / DSM 41398 / FERM P-419 / JCM 4703 / NBRC 107858</strain>
    </source>
</reference>
<name>A0A0B5EU33_STRA4</name>
<dbReference type="Pfam" id="PF19054">
    <property type="entry name" value="DUF5753"/>
    <property type="match status" value="1"/>
</dbReference>
<dbReference type="PROSITE" id="PS50943">
    <property type="entry name" value="HTH_CROC1"/>
    <property type="match status" value="1"/>
</dbReference>
<dbReference type="Proteomes" id="UP000031523">
    <property type="component" value="Chromosome"/>
</dbReference>
<dbReference type="CDD" id="cd00093">
    <property type="entry name" value="HTH_XRE"/>
    <property type="match status" value="1"/>
</dbReference>
<keyword evidence="4" id="KW-1185">Reference proteome</keyword>
<dbReference type="AlphaFoldDB" id="A0A0B5EU33"/>